<dbReference type="InterPro" id="IPR000242">
    <property type="entry name" value="PTP_cat"/>
</dbReference>
<accession>A0AAN0J2G6</accession>
<evidence type="ECO:0000313" key="14">
    <source>
        <dbReference type="Proteomes" id="UP000007879"/>
    </source>
</evidence>
<evidence type="ECO:0000256" key="7">
    <source>
        <dbReference type="ARBA" id="ARBA00023136"/>
    </source>
</evidence>
<dbReference type="InterPro" id="IPR050348">
    <property type="entry name" value="Protein-Tyr_Phosphatase"/>
</dbReference>
<dbReference type="AlphaFoldDB" id="A0AAN0J2G6"/>
<dbReference type="EnsemblMetazoa" id="XM_019995641.1">
    <property type="protein sequence ID" value="XP_019851200.1"/>
    <property type="gene ID" value="LOC109581491"/>
</dbReference>
<dbReference type="PRINTS" id="PR00700">
    <property type="entry name" value="PRTYPHPHTASE"/>
</dbReference>
<evidence type="ECO:0000256" key="8">
    <source>
        <dbReference type="ARBA" id="ARBA00051722"/>
    </source>
</evidence>
<dbReference type="CDD" id="cd00063">
    <property type="entry name" value="FN3"/>
    <property type="match status" value="2"/>
</dbReference>
<keyword evidence="4" id="KW-0732">Signal</keyword>
<comment type="catalytic activity">
    <reaction evidence="8">
        <text>O-phospho-L-tyrosyl-[protein] + H2O = L-tyrosyl-[protein] + phosphate</text>
        <dbReference type="Rhea" id="RHEA:10684"/>
        <dbReference type="Rhea" id="RHEA-COMP:10136"/>
        <dbReference type="Rhea" id="RHEA-COMP:20101"/>
        <dbReference type="ChEBI" id="CHEBI:15377"/>
        <dbReference type="ChEBI" id="CHEBI:43474"/>
        <dbReference type="ChEBI" id="CHEBI:46858"/>
        <dbReference type="ChEBI" id="CHEBI:61978"/>
        <dbReference type="EC" id="3.1.3.48"/>
    </reaction>
</comment>
<reference evidence="13" key="2">
    <citation type="submission" date="2024-06" db="UniProtKB">
        <authorList>
            <consortium name="EnsemblMetazoa"/>
        </authorList>
    </citation>
    <scope>IDENTIFICATION</scope>
</reference>
<feature type="domain" description="Tyrosine-protein phosphatase" evidence="10">
    <location>
        <begin position="613"/>
        <end position="858"/>
    </location>
</feature>
<dbReference type="InterPro" id="IPR000387">
    <property type="entry name" value="Tyr_Pase_dom"/>
</dbReference>
<keyword evidence="7 9" id="KW-0472">Membrane</keyword>
<dbReference type="Proteomes" id="UP000007879">
    <property type="component" value="Unassembled WGS sequence"/>
</dbReference>
<dbReference type="SMART" id="SM00194">
    <property type="entry name" value="PTPc"/>
    <property type="match status" value="2"/>
</dbReference>
<dbReference type="Gene3D" id="2.60.40.10">
    <property type="entry name" value="Immunoglobulins"/>
    <property type="match status" value="2"/>
</dbReference>
<dbReference type="InterPro" id="IPR003961">
    <property type="entry name" value="FN3_dom"/>
</dbReference>
<dbReference type="PROSITE" id="PS50853">
    <property type="entry name" value="FN3"/>
    <property type="match status" value="1"/>
</dbReference>
<evidence type="ECO:0000256" key="4">
    <source>
        <dbReference type="ARBA" id="ARBA00022729"/>
    </source>
</evidence>
<dbReference type="Gene3D" id="3.90.190.10">
    <property type="entry name" value="Protein tyrosine phosphatase superfamily"/>
    <property type="match status" value="2"/>
</dbReference>
<evidence type="ECO:0000256" key="6">
    <source>
        <dbReference type="ARBA" id="ARBA00022912"/>
    </source>
</evidence>
<evidence type="ECO:0000256" key="2">
    <source>
        <dbReference type="ARBA" id="ARBA00009580"/>
    </source>
</evidence>
<keyword evidence="9" id="KW-1133">Transmembrane helix</keyword>
<dbReference type="InterPro" id="IPR029021">
    <property type="entry name" value="Prot-tyrosine_phosphatase-like"/>
</dbReference>
<keyword evidence="5" id="KW-0378">Hydrolase</keyword>
<comment type="similarity">
    <text evidence="2">Belongs to the protein-tyrosine phosphatase family.</text>
</comment>
<organism evidence="13 14">
    <name type="scientific">Amphimedon queenslandica</name>
    <name type="common">Sponge</name>
    <dbReference type="NCBI Taxonomy" id="400682"/>
    <lineage>
        <taxon>Eukaryota</taxon>
        <taxon>Metazoa</taxon>
        <taxon>Porifera</taxon>
        <taxon>Demospongiae</taxon>
        <taxon>Heteroscleromorpha</taxon>
        <taxon>Haplosclerida</taxon>
        <taxon>Niphatidae</taxon>
        <taxon>Amphimedon</taxon>
    </lineage>
</organism>
<dbReference type="PANTHER" id="PTHR19134:SF562">
    <property type="entry name" value="PROTEIN-TYROSINE-PHOSPHATASE"/>
    <property type="match status" value="1"/>
</dbReference>
<dbReference type="SUPFAM" id="SSF49265">
    <property type="entry name" value="Fibronectin type III"/>
    <property type="match status" value="1"/>
</dbReference>
<protein>
    <recommendedName>
        <fullName evidence="3">protein-tyrosine-phosphatase</fullName>
        <ecNumber evidence="3">3.1.3.48</ecNumber>
    </recommendedName>
</protein>
<dbReference type="SUPFAM" id="SSF52799">
    <property type="entry name" value="(Phosphotyrosine protein) phosphatases II"/>
    <property type="match status" value="2"/>
</dbReference>
<dbReference type="CDD" id="cd00047">
    <property type="entry name" value="PTPc"/>
    <property type="match status" value="2"/>
</dbReference>
<dbReference type="Pfam" id="PF00041">
    <property type="entry name" value="fn3"/>
    <property type="match status" value="1"/>
</dbReference>
<dbReference type="GO" id="GO:0016020">
    <property type="term" value="C:membrane"/>
    <property type="evidence" value="ECO:0007669"/>
    <property type="project" value="UniProtKB-SubCell"/>
</dbReference>
<keyword evidence="6" id="KW-0904">Protein phosphatase</keyword>
<evidence type="ECO:0000256" key="5">
    <source>
        <dbReference type="ARBA" id="ARBA00022801"/>
    </source>
</evidence>
<evidence type="ECO:0000259" key="12">
    <source>
        <dbReference type="PROSITE" id="PS50853"/>
    </source>
</evidence>
<dbReference type="GO" id="GO:0004725">
    <property type="term" value="F:protein tyrosine phosphatase activity"/>
    <property type="evidence" value="ECO:0007669"/>
    <property type="project" value="UniProtKB-EC"/>
</dbReference>
<dbReference type="InterPro" id="IPR016130">
    <property type="entry name" value="Tyr_Pase_AS"/>
</dbReference>
<feature type="domain" description="Fibronectin type-III" evidence="12">
    <location>
        <begin position="100"/>
        <end position="206"/>
    </location>
</feature>
<evidence type="ECO:0000256" key="1">
    <source>
        <dbReference type="ARBA" id="ARBA00004167"/>
    </source>
</evidence>
<dbReference type="GeneID" id="109581491"/>
<evidence type="ECO:0000259" key="11">
    <source>
        <dbReference type="PROSITE" id="PS50056"/>
    </source>
</evidence>
<evidence type="ECO:0000256" key="3">
    <source>
        <dbReference type="ARBA" id="ARBA00013064"/>
    </source>
</evidence>
<dbReference type="InterPro" id="IPR013783">
    <property type="entry name" value="Ig-like_fold"/>
</dbReference>
<feature type="transmembrane region" description="Helical" evidence="9">
    <location>
        <begin position="226"/>
        <end position="249"/>
    </location>
</feature>
<dbReference type="PROSITE" id="PS50056">
    <property type="entry name" value="TYR_PHOSPHATASE_2"/>
    <property type="match status" value="2"/>
</dbReference>
<dbReference type="EC" id="3.1.3.48" evidence="3"/>
<name>A0AAN0J2G6_AMPQE</name>
<dbReference type="SMART" id="SM00404">
    <property type="entry name" value="PTPc_motif"/>
    <property type="match status" value="2"/>
</dbReference>
<dbReference type="PROSITE" id="PS50055">
    <property type="entry name" value="TYR_PHOSPHATASE_PTP"/>
    <property type="match status" value="2"/>
</dbReference>
<dbReference type="FunFam" id="3.90.190.10:FF:000102">
    <property type="entry name" value="Receptor-type tyrosine-protein phosphatase"/>
    <property type="match status" value="2"/>
</dbReference>
<dbReference type="Pfam" id="PF00102">
    <property type="entry name" value="Y_phosphatase"/>
    <property type="match status" value="2"/>
</dbReference>
<comment type="subcellular location">
    <subcellularLocation>
        <location evidence="1">Membrane</location>
        <topology evidence="1">Single-pass membrane protein</topology>
    </subcellularLocation>
</comment>
<feature type="domain" description="Tyrosine specific protein phosphatases" evidence="11">
    <location>
        <begin position="774"/>
        <end position="849"/>
    </location>
</feature>
<evidence type="ECO:0000259" key="10">
    <source>
        <dbReference type="PROSITE" id="PS50055"/>
    </source>
</evidence>
<keyword evidence="14" id="KW-1185">Reference proteome</keyword>
<evidence type="ECO:0000256" key="9">
    <source>
        <dbReference type="SAM" id="Phobius"/>
    </source>
</evidence>
<keyword evidence="9" id="KW-0812">Transmembrane</keyword>
<feature type="domain" description="Tyrosine-protein phosphatase" evidence="10">
    <location>
        <begin position="323"/>
        <end position="581"/>
    </location>
</feature>
<feature type="domain" description="Tyrosine specific protein phosphatases" evidence="11">
    <location>
        <begin position="498"/>
        <end position="572"/>
    </location>
</feature>
<proteinExistence type="inferred from homology"/>
<dbReference type="RefSeq" id="XP_019851200.1">
    <property type="nucleotide sequence ID" value="XM_019995641.1"/>
</dbReference>
<sequence>MIMETMSSIPTGVPDSLTLIKPMNNLTWNDPNCSKHNGLIMSYTVLISNSSIDYNLTSFEKCIILNDLVFGTDYNISVAAVNSVGRGPFSDPIVVEIGIIPGPVGSLSSIMGSTWSVISWSVPSFIPQDYPIITYEIGYLSDNCSTLNDDDIYNQSLNQYNVSSSSTLANITGLKHTSCYIFGVRAYTTNGCGKWTVITSETLPHQAPESGPGKAAGNIKSDENAFGASLAASGFIIIILVLLIVAILLKRKLSKPRKHHIKGSLSEIQENRASTTLVNETELESVISYVTIASFVPQIPLTLPISLDDLAAHIATCYDSNAFEEQFKNLYDEEKPCDVGKSNENKALNRLKNITVYDDNRIILTPLSHLECQTEYINANFVDGYSSSKKFITTQGPMKDTLVDFWRLIWQERPVSIVMLTKLKEGGKSKCRQYWPNSTSEVKEFGPFNVILQNTQTYPDLFIRKLSITIQDESSDSHTLIQYQLTSWPDQGVPDYATSFMSLYRRVINNWSLSKGTILVHCSAGVGRTGVFIAVDIALEQAKKEKVVDIAGIVNRLRQQRMKMVQSLDQYLFLHDALLEEIICGKTEIPIENYSLAVERLKKNNRKTNSTKLEAQYNLLYQLTPDPNDVDCKSAKAHASKNRSNNYLPPDKFIVALKETDGYINASYLNSYRGKNAFILAQSPMENTVRDFWKMIVDCKVSVIIMLCGEEDCCYQYWIDSMTYDEFVVKVSSETNASGYIERKLKVSIDKESRSVLQLQVTDWPQDGVVREPSTILKIIDEVREKQKSGKKGPVVVHCSDTVSRSGVYCSVSIALEQCNAEGVVDVFQVTKALRRSKPGAITTLEQYTSIYDVVDLYLQTTYPQ</sequence>
<evidence type="ECO:0000313" key="13">
    <source>
        <dbReference type="EnsemblMetazoa" id="XP_019851200.1"/>
    </source>
</evidence>
<dbReference type="InterPro" id="IPR036116">
    <property type="entry name" value="FN3_sf"/>
</dbReference>
<dbReference type="PANTHER" id="PTHR19134">
    <property type="entry name" value="RECEPTOR-TYPE TYROSINE-PROTEIN PHOSPHATASE"/>
    <property type="match status" value="1"/>
</dbReference>
<dbReference type="SMART" id="SM00060">
    <property type="entry name" value="FN3"/>
    <property type="match status" value="2"/>
</dbReference>
<dbReference type="InterPro" id="IPR003595">
    <property type="entry name" value="Tyr_Pase_cat"/>
</dbReference>
<dbReference type="PROSITE" id="PS00383">
    <property type="entry name" value="TYR_PHOSPHATASE_1"/>
    <property type="match status" value="1"/>
</dbReference>
<dbReference type="KEGG" id="aqu:109581491"/>
<reference evidence="14" key="1">
    <citation type="journal article" date="2010" name="Nature">
        <title>The Amphimedon queenslandica genome and the evolution of animal complexity.</title>
        <authorList>
            <person name="Srivastava M."/>
            <person name="Simakov O."/>
            <person name="Chapman J."/>
            <person name="Fahey B."/>
            <person name="Gauthier M.E."/>
            <person name="Mitros T."/>
            <person name="Richards G.S."/>
            <person name="Conaco C."/>
            <person name="Dacre M."/>
            <person name="Hellsten U."/>
            <person name="Larroux C."/>
            <person name="Putnam N.H."/>
            <person name="Stanke M."/>
            <person name="Adamska M."/>
            <person name="Darling A."/>
            <person name="Degnan S.M."/>
            <person name="Oakley T.H."/>
            <person name="Plachetzki D.C."/>
            <person name="Zhai Y."/>
            <person name="Adamski M."/>
            <person name="Calcino A."/>
            <person name="Cummins S.F."/>
            <person name="Goodstein D.M."/>
            <person name="Harris C."/>
            <person name="Jackson D.J."/>
            <person name="Leys S.P."/>
            <person name="Shu S."/>
            <person name="Woodcroft B.J."/>
            <person name="Vervoort M."/>
            <person name="Kosik K.S."/>
            <person name="Manning G."/>
            <person name="Degnan B.M."/>
            <person name="Rokhsar D.S."/>
        </authorList>
    </citation>
    <scope>NUCLEOTIDE SEQUENCE [LARGE SCALE GENOMIC DNA]</scope>
</reference>